<name>A0A2S3I7J2_9POAL</name>
<dbReference type="Gramene" id="PAN38590">
    <property type="protein sequence ID" value="PAN38590"/>
    <property type="gene ID" value="PAHAL_7G183100"/>
</dbReference>
<dbReference type="Proteomes" id="UP000243499">
    <property type="component" value="Chromosome 7"/>
</dbReference>
<gene>
    <name evidence="3" type="ORF">PAHAL_7G183100</name>
</gene>
<protein>
    <submittedName>
        <fullName evidence="3">Uncharacterized protein</fullName>
    </submittedName>
</protein>
<organism evidence="3">
    <name type="scientific">Panicum hallii</name>
    <dbReference type="NCBI Taxonomy" id="206008"/>
    <lineage>
        <taxon>Eukaryota</taxon>
        <taxon>Viridiplantae</taxon>
        <taxon>Streptophyta</taxon>
        <taxon>Embryophyta</taxon>
        <taxon>Tracheophyta</taxon>
        <taxon>Spermatophyta</taxon>
        <taxon>Magnoliopsida</taxon>
        <taxon>Liliopsida</taxon>
        <taxon>Poales</taxon>
        <taxon>Poaceae</taxon>
        <taxon>PACMAD clade</taxon>
        <taxon>Panicoideae</taxon>
        <taxon>Panicodae</taxon>
        <taxon>Paniceae</taxon>
        <taxon>Panicinae</taxon>
        <taxon>Panicum</taxon>
        <taxon>Panicum sect. Panicum</taxon>
    </lineage>
</organism>
<keyword evidence="2" id="KW-0732">Signal</keyword>
<evidence type="ECO:0000256" key="1">
    <source>
        <dbReference type="SAM" id="MobiDB-lite"/>
    </source>
</evidence>
<feature type="signal peptide" evidence="2">
    <location>
        <begin position="1"/>
        <end position="31"/>
    </location>
</feature>
<reference evidence="3" key="1">
    <citation type="submission" date="2018-04" db="EMBL/GenBank/DDBJ databases">
        <title>WGS assembly of Panicum hallii.</title>
        <authorList>
            <person name="Lovell J."/>
            <person name="Jenkins J."/>
            <person name="Lowry D."/>
            <person name="Mamidi S."/>
            <person name="Sreedasyam A."/>
            <person name="Weng X."/>
            <person name="Barry K."/>
            <person name="Bonette J."/>
            <person name="Campitelli B."/>
            <person name="Daum C."/>
            <person name="Gordon S."/>
            <person name="Gould B."/>
            <person name="Lipzen A."/>
            <person name="Macqueen A."/>
            <person name="Palacio-Mejia J."/>
            <person name="Plott C."/>
            <person name="Shakirov E."/>
            <person name="Shu S."/>
            <person name="Yoshinaga Y."/>
            <person name="Zane M."/>
            <person name="Rokhsar D."/>
            <person name="Grimwood J."/>
            <person name="Schmutz J."/>
            <person name="Juenger T."/>
        </authorList>
    </citation>
    <scope>NUCLEOTIDE SEQUENCE [LARGE SCALE GENOMIC DNA]</scope>
    <source>
        <strain evidence="3">FIL2</strain>
    </source>
</reference>
<accession>A0A2S3I7J2</accession>
<dbReference type="AlphaFoldDB" id="A0A2S3I7J2"/>
<evidence type="ECO:0000313" key="3">
    <source>
        <dbReference type="EMBL" id="PAN38590.1"/>
    </source>
</evidence>
<dbReference type="EMBL" id="CM008052">
    <property type="protein sequence ID" value="PAN38590.1"/>
    <property type="molecule type" value="Genomic_DNA"/>
</dbReference>
<evidence type="ECO:0000256" key="2">
    <source>
        <dbReference type="SAM" id="SignalP"/>
    </source>
</evidence>
<feature type="region of interest" description="Disordered" evidence="1">
    <location>
        <begin position="72"/>
        <end position="100"/>
    </location>
</feature>
<feature type="chain" id="PRO_5015771144" evidence="2">
    <location>
        <begin position="32"/>
        <end position="149"/>
    </location>
</feature>
<proteinExistence type="predicted"/>
<sequence length="149" mass="16190">MSSRRTRSAMNLLVAVLVIVSLLTLHAPVAGARHVVVLNPNNNGLNNKGDNKNLAMVPASALTDDLAATSKGFSGRKLGAPNKEETKTAMGSTTTSAGWRPRTVEMRAARRHGDAAAELYDMLRRDYAWKASRRRPINNGVKPFQVKKP</sequence>